<evidence type="ECO:0000256" key="6">
    <source>
        <dbReference type="SAM" id="SignalP"/>
    </source>
</evidence>
<comment type="catalytic activity">
    <reaction evidence="5">
        <text>Hydrolysis of terminal, non-reducing alpha-D-galactose residues in alpha-D-galactosides, including galactose oligosaccharides, galactomannans and galactolipids.</text>
        <dbReference type="EC" id="3.2.1.22"/>
    </reaction>
</comment>
<dbReference type="InterPro" id="IPR041233">
    <property type="entry name" value="Melibiase_C"/>
</dbReference>
<dbReference type="SUPFAM" id="SSF49785">
    <property type="entry name" value="Galactose-binding domain-like"/>
    <property type="match status" value="1"/>
</dbReference>
<keyword evidence="3 5" id="KW-0378">Hydrolase</keyword>
<evidence type="ECO:0000313" key="8">
    <source>
        <dbReference type="EMBL" id="GAT63424.1"/>
    </source>
</evidence>
<dbReference type="InterPro" id="IPR002241">
    <property type="entry name" value="Glyco_hydro_27"/>
</dbReference>
<evidence type="ECO:0000256" key="4">
    <source>
        <dbReference type="ARBA" id="ARBA00023295"/>
    </source>
</evidence>
<sequence length="548" mass="60588">MRKLSLGLVVLSFLLVTMSANSKGKSHTSTPRTPLMGWASWNQFGAKIDEALIKRQADAMVSSGLAAAGFRYLNIDDGFFNLRYPNGTLRIDSIKFPHGMKYLADYIHSKGLKAGFYSEAGENTCGSQYSGQPGGVGGGLYGHDQQDIDLFFKTWGFDFLKVDYCGGLKQKLDEKTRYTAIRKAMNNTGRIDINFNVCRWQFPGTWVTTIADSWRMSQDINFVPGSKARWKSIIGIINQNKFLAPYASPGHYNDMDMLEVGRGLSFEEDKSHFAMWCILSSPLALGLDMTKISDETKSIITNPEVIAINQDPTGLQAHLLFEKDSVQVWAKHLNGRQSKEFAVALLNLKTTPTSASVSWKDLNIVGSAKVRDLWARTDLGTMESEYTATIPAHGVSLVKVTAQKTKLQEVFEAEYAWINNFNLTENSEIVPDQARPLTDAACSGRTKVIKIGNREDNYIEFRDVYAASAGSYTLVLYYTSEDTKTATLSVNGKAFSLAGLNSGGKGIVAKKSLSVKLNKGYNAIRISNAKGWAPDIDKIEINLNNNKL</sequence>
<dbReference type="PROSITE" id="PS51175">
    <property type="entry name" value="CBM6"/>
    <property type="match status" value="1"/>
</dbReference>
<keyword evidence="2 6" id="KW-0732">Signal</keyword>
<gene>
    <name evidence="8" type="ORF">PJIAN_3753</name>
</gene>
<keyword evidence="4 5" id="KW-0326">Glycosidase</keyword>
<dbReference type="InterPro" id="IPR008979">
    <property type="entry name" value="Galactose-bd-like_sf"/>
</dbReference>
<feature type="chain" id="PRO_5007824572" description="Alpha-galactosidase" evidence="6">
    <location>
        <begin position="23"/>
        <end position="548"/>
    </location>
</feature>
<evidence type="ECO:0000256" key="1">
    <source>
        <dbReference type="ARBA" id="ARBA00009743"/>
    </source>
</evidence>
<dbReference type="RefSeq" id="WP_068704560.1">
    <property type="nucleotide sequence ID" value="NZ_BDCR01000003.1"/>
</dbReference>
<dbReference type="EMBL" id="BDCR01000003">
    <property type="protein sequence ID" value="GAT63424.1"/>
    <property type="molecule type" value="Genomic_DNA"/>
</dbReference>
<evidence type="ECO:0000256" key="5">
    <source>
        <dbReference type="RuleBase" id="RU361168"/>
    </source>
</evidence>
<dbReference type="OrthoDB" id="9807519at2"/>
<feature type="signal peptide" evidence="6">
    <location>
        <begin position="1"/>
        <end position="22"/>
    </location>
</feature>
<dbReference type="Pfam" id="PF17801">
    <property type="entry name" value="Melibiase_C"/>
    <property type="match status" value="1"/>
</dbReference>
<dbReference type="PANTHER" id="PTHR11452:SF75">
    <property type="entry name" value="ALPHA-GALACTOSIDASE MEL1"/>
    <property type="match status" value="1"/>
</dbReference>
<dbReference type="Gene3D" id="3.20.20.70">
    <property type="entry name" value="Aldolase class I"/>
    <property type="match status" value="1"/>
</dbReference>
<dbReference type="GO" id="GO:0030246">
    <property type="term" value="F:carbohydrate binding"/>
    <property type="evidence" value="ECO:0007669"/>
    <property type="project" value="InterPro"/>
</dbReference>
<keyword evidence="9" id="KW-1185">Reference proteome</keyword>
<comment type="similarity">
    <text evidence="1 5">Belongs to the glycosyl hydrolase 27 family.</text>
</comment>
<dbReference type="Pfam" id="PF16499">
    <property type="entry name" value="Melibiase_2"/>
    <property type="match status" value="1"/>
</dbReference>
<evidence type="ECO:0000313" key="9">
    <source>
        <dbReference type="Proteomes" id="UP000076586"/>
    </source>
</evidence>
<dbReference type="InterPro" id="IPR013785">
    <property type="entry name" value="Aldolase_TIM"/>
</dbReference>
<dbReference type="InterPro" id="IPR005084">
    <property type="entry name" value="CBM6"/>
</dbReference>
<dbReference type="Gene3D" id="2.60.120.260">
    <property type="entry name" value="Galactose-binding domain-like"/>
    <property type="match status" value="1"/>
</dbReference>
<dbReference type="SUPFAM" id="SSF51011">
    <property type="entry name" value="Glycosyl hydrolase domain"/>
    <property type="match status" value="1"/>
</dbReference>
<dbReference type="SUPFAM" id="SSF51445">
    <property type="entry name" value="(Trans)glycosidases"/>
    <property type="match status" value="1"/>
</dbReference>
<dbReference type="GO" id="GO:0004557">
    <property type="term" value="F:alpha-galactosidase activity"/>
    <property type="evidence" value="ECO:0007669"/>
    <property type="project" value="UniProtKB-EC"/>
</dbReference>
<protein>
    <recommendedName>
        <fullName evidence="5">Alpha-galactosidase</fullName>
        <ecNumber evidence="5">3.2.1.22</ecNumber>
    </recommendedName>
    <alternativeName>
        <fullName evidence="5">Melibiase</fullName>
    </alternativeName>
</protein>
<dbReference type="Gene3D" id="2.60.40.1180">
    <property type="entry name" value="Golgi alpha-mannosidase II"/>
    <property type="match status" value="1"/>
</dbReference>
<accession>A0A161L8G5</accession>
<organism evidence="8 9">
    <name type="scientific">Paludibacter jiangxiensis</name>
    <dbReference type="NCBI Taxonomy" id="681398"/>
    <lineage>
        <taxon>Bacteria</taxon>
        <taxon>Pseudomonadati</taxon>
        <taxon>Bacteroidota</taxon>
        <taxon>Bacteroidia</taxon>
        <taxon>Bacteroidales</taxon>
        <taxon>Paludibacteraceae</taxon>
        <taxon>Paludibacter</taxon>
    </lineage>
</organism>
<feature type="domain" description="CBM6" evidence="7">
    <location>
        <begin position="409"/>
        <end position="542"/>
    </location>
</feature>
<dbReference type="CDD" id="cd14792">
    <property type="entry name" value="GH27"/>
    <property type="match status" value="1"/>
</dbReference>
<dbReference type="InterPro" id="IPR013780">
    <property type="entry name" value="Glyco_hydro_b"/>
</dbReference>
<reference evidence="9" key="2">
    <citation type="journal article" date="2017" name="Genome Announc.">
        <title>Draft genome sequence of Paludibacter jiangxiensis NM7(T), a propionate-producing fermentative bacterium.</title>
        <authorList>
            <person name="Qiu Y.-L."/>
            <person name="Tourlousse D.M."/>
            <person name="Matsuura N."/>
            <person name="Ohashi A."/>
            <person name="Sekiguchi Y."/>
        </authorList>
    </citation>
    <scope>NUCLEOTIDE SEQUENCE [LARGE SCALE GENOMIC DNA]</scope>
    <source>
        <strain evidence="9">NM7</strain>
    </source>
</reference>
<comment type="caution">
    <text evidence="8">The sequence shown here is derived from an EMBL/GenBank/DDBJ whole genome shotgun (WGS) entry which is preliminary data.</text>
</comment>
<name>A0A161L8G5_9BACT</name>
<dbReference type="Proteomes" id="UP000076586">
    <property type="component" value="Unassembled WGS sequence"/>
</dbReference>
<dbReference type="InterPro" id="IPR017853">
    <property type="entry name" value="GH"/>
</dbReference>
<dbReference type="CDD" id="cd04081">
    <property type="entry name" value="CBM35_galactosidase-like"/>
    <property type="match status" value="1"/>
</dbReference>
<proteinExistence type="inferred from homology"/>
<dbReference type="EC" id="3.2.1.22" evidence="5"/>
<dbReference type="PANTHER" id="PTHR11452">
    <property type="entry name" value="ALPHA-GALACTOSIDASE/ALPHA-N-ACETYLGALACTOSAMINIDASE"/>
    <property type="match status" value="1"/>
</dbReference>
<dbReference type="GO" id="GO:0005975">
    <property type="term" value="P:carbohydrate metabolic process"/>
    <property type="evidence" value="ECO:0007669"/>
    <property type="project" value="InterPro"/>
</dbReference>
<evidence type="ECO:0000259" key="7">
    <source>
        <dbReference type="PROSITE" id="PS51175"/>
    </source>
</evidence>
<dbReference type="PRINTS" id="PR00740">
    <property type="entry name" value="GLHYDRLASE27"/>
</dbReference>
<dbReference type="STRING" id="681398.PJIAN_3753"/>
<evidence type="ECO:0000256" key="3">
    <source>
        <dbReference type="ARBA" id="ARBA00022801"/>
    </source>
</evidence>
<keyword evidence="5" id="KW-1015">Disulfide bond</keyword>
<evidence type="ECO:0000256" key="2">
    <source>
        <dbReference type="ARBA" id="ARBA00022729"/>
    </source>
</evidence>
<reference evidence="9" key="1">
    <citation type="submission" date="2016-04" db="EMBL/GenBank/DDBJ databases">
        <title>Draft genome sequence of Paludibacter jiangxiensis strain NM7.</title>
        <authorList>
            <person name="Qiu Y."/>
            <person name="Matsuura N."/>
            <person name="Ohashi A."/>
            <person name="Tourlousse M.D."/>
            <person name="Sekiguchi Y."/>
        </authorList>
    </citation>
    <scope>NUCLEOTIDE SEQUENCE [LARGE SCALE GENOMIC DNA]</scope>
    <source>
        <strain evidence="9">NM7</strain>
    </source>
</reference>
<dbReference type="AlphaFoldDB" id="A0A161L8G5"/>